<reference evidence="2" key="1">
    <citation type="submission" date="2018-05" db="EMBL/GenBank/DDBJ databases">
        <authorList>
            <person name="Lanie J.A."/>
            <person name="Ng W.-L."/>
            <person name="Kazmierczak K.M."/>
            <person name="Andrzejewski T.M."/>
            <person name="Davidsen T.M."/>
            <person name="Wayne K.J."/>
            <person name="Tettelin H."/>
            <person name="Glass J.I."/>
            <person name="Rusch D."/>
            <person name="Podicherti R."/>
            <person name="Tsui H.-C.T."/>
            <person name="Winkler M.E."/>
        </authorList>
    </citation>
    <scope>NUCLEOTIDE SEQUENCE</scope>
</reference>
<dbReference type="EMBL" id="UINC01002809">
    <property type="protein sequence ID" value="SVA00501.1"/>
    <property type="molecule type" value="Genomic_DNA"/>
</dbReference>
<evidence type="ECO:0000313" key="2">
    <source>
        <dbReference type="EMBL" id="SVA00501.1"/>
    </source>
</evidence>
<organism evidence="2">
    <name type="scientific">marine metagenome</name>
    <dbReference type="NCBI Taxonomy" id="408172"/>
    <lineage>
        <taxon>unclassified sequences</taxon>
        <taxon>metagenomes</taxon>
        <taxon>ecological metagenomes</taxon>
    </lineage>
</organism>
<dbReference type="GO" id="GO:0016757">
    <property type="term" value="F:glycosyltransferase activity"/>
    <property type="evidence" value="ECO:0007669"/>
    <property type="project" value="InterPro"/>
</dbReference>
<dbReference type="SUPFAM" id="SSF53756">
    <property type="entry name" value="UDP-Glycosyltransferase/glycogen phosphorylase"/>
    <property type="match status" value="1"/>
</dbReference>
<name>A0A381SB20_9ZZZZ</name>
<dbReference type="CDD" id="cd03801">
    <property type="entry name" value="GT4_PimA-like"/>
    <property type="match status" value="1"/>
</dbReference>
<dbReference type="PANTHER" id="PTHR12526">
    <property type="entry name" value="GLYCOSYLTRANSFERASE"/>
    <property type="match status" value="1"/>
</dbReference>
<sequence>MEELASRGYKQHLIAKSSSALGSNAQLIDGLEIIESSFNGFDCRTYFKDAPLLHLHESRAFAAIWFFKIASERKHIITRRVERPPRSNFISNSIYSNANPTVTLSGAISKSIQKSLNLDLNPIVIPSAKTGFTIDQAEVQKIRSKMGDRFIIGHIGALDDSHKGQLQIIELAKITHEAFPEICFLLVGSGKDKEHFKHLTRDLNNIEFVGQKENVGDYLAAFDLFLFPSRHEGLGSILLDAMDFGLPIVASNVGGIPEIIKHGVNGILVDLNSLDDYYNAIKSLFSDVKMRSKIEQSNKEKGKSFSIKTMTDQYDKLYNQIL</sequence>
<dbReference type="Gene3D" id="3.40.50.2000">
    <property type="entry name" value="Glycogen Phosphorylase B"/>
    <property type="match status" value="2"/>
</dbReference>
<evidence type="ECO:0000259" key="1">
    <source>
        <dbReference type="Pfam" id="PF00534"/>
    </source>
</evidence>
<accession>A0A381SB20</accession>
<gene>
    <name evidence="2" type="ORF">METZ01_LOCUS53355</name>
</gene>
<proteinExistence type="predicted"/>
<dbReference type="Pfam" id="PF00534">
    <property type="entry name" value="Glycos_transf_1"/>
    <property type="match status" value="1"/>
</dbReference>
<dbReference type="AlphaFoldDB" id="A0A381SB20"/>
<protein>
    <recommendedName>
        <fullName evidence="1">Glycosyl transferase family 1 domain-containing protein</fullName>
    </recommendedName>
</protein>
<feature type="domain" description="Glycosyl transferase family 1" evidence="1">
    <location>
        <begin position="138"/>
        <end position="300"/>
    </location>
</feature>
<dbReference type="InterPro" id="IPR001296">
    <property type="entry name" value="Glyco_trans_1"/>
</dbReference>
<dbReference type="PANTHER" id="PTHR12526:SF630">
    <property type="entry name" value="GLYCOSYLTRANSFERASE"/>
    <property type="match status" value="1"/>
</dbReference>